<dbReference type="InterPro" id="IPR000306">
    <property type="entry name" value="Znf_FYVE"/>
</dbReference>
<feature type="compositionally biased region" description="Low complexity" evidence="5">
    <location>
        <begin position="39"/>
        <end position="48"/>
    </location>
</feature>
<dbReference type="InterPro" id="IPR032031">
    <property type="entry name" value="ZFYVE21_C"/>
</dbReference>
<dbReference type="Gene3D" id="2.30.29.160">
    <property type="entry name" value="Zinc finger FYVE domain-containing protein 21, C-terminal"/>
    <property type="match status" value="1"/>
</dbReference>
<dbReference type="Gene3D" id="3.30.40.10">
    <property type="entry name" value="Zinc/RING finger domain, C3HC4 (zinc finger)"/>
    <property type="match status" value="1"/>
</dbReference>
<dbReference type="InterPro" id="IPR013083">
    <property type="entry name" value="Znf_RING/FYVE/PHD"/>
</dbReference>
<dbReference type="Ensembl" id="ENSACDT00005011241.1">
    <property type="protein sequence ID" value="ENSACDP00005009357.1"/>
    <property type="gene ID" value="ENSACDG00005006832.1"/>
</dbReference>
<feature type="compositionally biased region" description="Pro residues" evidence="5">
    <location>
        <begin position="27"/>
        <end position="38"/>
    </location>
</feature>
<protein>
    <submittedName>
        <fullName evidence="7">Zinc finger FYVE-type containing 21</fullName>
    </submittedName>
</protein>
<keyword evidence="8" id="KW-1185">Reference proteome</keyword>
<reference evidence="7" key="1">
    <citation type="submission" date="2025-08" db="UniProtKB">
        <authorList>
            <consortium name="Ensembl"/>
        </authorList>
    </citation>
    <scope>IDENTIFICATION</scope>
</reference>
<evidence type="ECO:0000313" key="8">
    <source>
        <dbReference type="Proteomes" id="UP000694521"/>
    </source>
</evidence>
<name>A0A8B9DP85_ANSCY</name>
<dbReference type="Pfam" id="PF01363">
    <property type="entry name" value="FYVE"/>
    <property type="match status" value="1"/>
</dbReference>
<dbReference type="Pfam" id="PF16696">
    <property type="entry name" value="ZFYVE21_C"/>
    <property type="match status" value="1"/>
</dbReference>
<dbReference type="SMART" id="SM00064">
    <property type="entry name" value="FYVE"/>
    <property type="match status" value="1"/>
</dbReference>
<keyword evidence="1" id="KW-0479">Metal-binding</keyword>
<dbReference type="InterPro" id="IPR017455">
    <property type="entry name" value="Znf_FYVE-rel"/>
</dbReference>
<evidence type="ECO:0000313" key="7">
    <source>
        <dbReference type="Ensembl" id="ENSACDP00005009357.1"/>
    </source>
</evidence>
<dbReference type="PROSITE" id="PS50178">
    <property type="entry name" value="ZF_FYVE"/>
    <property type="match status" value="1"/>
</dbReference>
<feature type="compositionally biased region" description="Basic residues" evidence="5">
    <location>
        <begin position="130"/>
        <end position="143"/>
    </location>
</feature>
<dbReference type="PANTHER" id="PTHR39490:SF8">
    <property type="entry name" value="ZINC FINGER FYVE DOMAIN-CONTAINING PROTEIN 21"/>
    <property type="match status" value="1"/>
</dbReference>
<reference evidence="7" key="2">
    <citation type="submission" date="2025-09" db="UniProtKB">
        <authorList>
            <consortium name="Ensembl"/>
        </authorList>
    </citation>
    <scope>IDENTIFICATION</scope>
</reference>
<dbReference type="InterPro" id="IPR052113">
    <property type="entry name" value="FYVE-type_Zinc_Finger"/>
</dbReference>
<dbReference type="CDD" id="cd15727">
    <property type="entry name" value="FYVE_ZF21"/>
    <property type="match status" value="1"/>
</dbReference>
<gene>
    <name evidence="7" type="primary">ZFYVE21</name>
</gene>
<accession>A0A8B9DP85</accession>
<keyword evidence="2 4" id="KW-0863">Zinc-finger</keyword>
<dbReference type="Proteomes" id="UP000694521">
    <property type="component" value="Unplaced"/>
</dbReference>
<proteinExistence type="predicted"/>
<dbReference type="AlphaFoldDB" id="A0A8B9DP85"/>
<feature type="compositionally biased region" description="Basic and acidic residues" evidence="5">
    <location>
        <begin position="93"/>
        <end position="105"/>
    </location>
</feature>
<evidence type="ECO:0000256" key="4">
    <source>
        <dbReference type="PROSITE-ProRule" id="PRU00091"/>
    </source>
</evidence>
<dbReference type="InterPro" id="IPR011011">
    <property type="entry name" value="Znf_FYVE_PHD"/>
</dbReference>
<evidence type="ECO:0000259" key="6">
    <source>
        <dbReference type="PROSITE" id="PS50178"/>
    </source>
</evidence>
<keyword evidence="3" id="KW-0862">Zinc</keyword>
<evidence type="ECO:0000256" key="5">
    <source>
        <dbReference type="SAM" id="MobiDB-lite"/>
    </source>
</evidence>
<evidence type="ECO:0000256" key="2">
    <source>
        <dbReference type="ARBA" id="ARBA00022771"/>
    </source>
</evidence>
<dbReference type="GO" id="GO:0008270">
    <property type="term" value="F:zinc ion binding"/>
    <property type="evidence" value="ECO:0007669"/>
    <property type="project" value="UniProtKB-KW"/>
</dbReference>
<organism evidence="7 8">
    <name type="scientific">Anser cygnoides</name>
    <name type="common">Swan goose</name>
    <dbReference type="NCBI Taxonomy" id="8845"/>
    <lineage>
        <taxon>Eukaryota</taxon>
        <taxon>Metazoa</taxon>
        <taxon>Chordata</taxon>
        <taxon>Craniata</taxon>
        <taxon>Vertebrata</taxon>
        <taxon>Euteleostomi</taxon>
        <taxon>Archelosauria</taxon>
        <taxon>Archosauria</taxon>
        <taxon>Dinosauria</taxon>
        <taxon>Saurischia</taxon>
        <taxon>Theropoda</taxon>
        <taxon>Coelurosauria</taxon>
        <taxon>Aves</taxon>
        <taxon>Neognathae</taxon>
        <taxon>Galloanserae</taxon>
        <taxon>Anseriformes</taxon>
        <taxon>Anatidae</taxon>
        <taxon>Anserinae</taxon>
        <taxon>Anser</taxon>
    </lineage>
</organism>
<dbReference type="SUPFAM" id="SSF57903">
    <property type="entry name" value="FYVE/PHD zinc finger"/>
    <property type="match status" value="1"/>
</dbReference>
<feature type="region of interest" description="Disordered" evidence="5">
    <location>
        <begin position="1"/>
        <end position="181"/>
    </location>
</feature>
<evidence type="ECO:0000256" key="1">
    <source>
        <dbReference type="ARBA" id="ARBA00022723"/>
    </source>
</evidence>
<dbReference type="PANTHER" id="PTHR39490">
    <property type="entry name" value="ARRESTIN DOMAIN-CONTAINING PROTEIN D"/>
    <property type="match status" value="1"/>
</dbReference>
<feature type="domain" description="FYVE-type" evidence="6">
    <location>
        <begin position="286"/>
        <end position="341"/>
    </location>
</feature>
<dbReference type="InterPro" id="IPR038632">
    <property type="entry name" value="ZFYVE21_C_sf"/>
</dbReference>
<evidence type="ECO:0000256" key="3">
    <source>
        <dbReference type="ARBA" id="ARBA00022833"/>
    </source>
</evidence>
<feature type="compositionally biased region" description="Low complexity" evidence="5">
    <location>
        <begin position="153"/>
        <end position="164"/>
    </location>
</feature>
<sequence>QPPTSPTPAANGRPPPHYLSAPQGHLSPPPAAPRPPPATATAANGRAARPQRHLLPAWPSPSPLSAANGGARFRGRAGRGTRAGLYRRAGRGAAEKSGARRRPPEPSRAQPSRAEPTPPVPLADWLPRLPRARKAGKRPKRAHPSFPGCEPGRSSCACASSSHRSVQETPPHPHPSSDTRLAVKVRRQLLLATRGGRAGISKPPSLLVPRPAHPAFPGLPLAGGAASPKGLVAVAEPRGGGGQKMSGSEAADAKKLVRSASGLRMVPELRAARSPFGLDEPPWVPDKECPRCMQCDTKFDFITRKHHCRRCGKCFCDKCCSKKVPLPRMCFVDPVRQCAECALISQKETEFYDKQLKVLMNGASFFVTLGTSDKSELMVCRLSNNQRYLVLDGNSHYEIEIVQISTVQILTEGFTPGGGNTRAIGMILQYKVPGSEELTQMKFTASEDYSSNKKLSASWLAAMHKATKLLYESRDQ</sequence>